<dbReference type="PANTHER" id="PTHR43761">
    <property type="entry name" value="D-ISOMER SPECIFIC 2-HYDROXYACID DEHYDROGENASE FAMILY PROTEIN (AFU_ORTHOLOGUE AFUA_1G13630)"/>
    <property type="match status" value="1"/>
</dbReference>
<dbReference type="InterPro" id="IPR006139">
    <property type="entry name" value="D-isomer_2_OHA_DH_cat_dom"/>
</dbReference>
<dbReference type="OrthoDB" id="9805416at2"/>
<evidence type="ECO:0000313" key="8">
    <source>
        <dbReference type="Proteomes" id="UP000017973"/>
    </source>
</evidence>
<name>V6MGZ7_9BACL</name>
<evidence type="ECO:0000313" key="7">
    <source>
        <dbReference type="EMBL" id="EST54678.1"/>
    </source>
</evidence>
<dbReference type="HOGENOM" id="CLU_019796_1_3_9"/>
<dbReference type="Pfam" id="PF00389">
    <property type="entry name" value="2-Hacid_dh"/>
    <property type="match status" value="1"/>
</dbReference>
<dbReference type="EMBL" id="AYJU01000015">
    <property type="protein sequence ID" value="EST54678.1"/>
    <property type="molecule type" value="Genomic_DNA"/>
</dbReference>
<dbReference type="PANTHER" id="PTHR43761:SF1">
    <property type="entry name" value="D-ISOMER SPECIFIC 2-HYDROXYACID DEHYDROGENASE CATALYTIC DOMAIN-CONTAINING PROTEIN-RELATED"/>
    <property type="match status" value="1"/>
</dbReference>
<dbReference type="InterPro" id="IPR043322">
    <property type="entry name" value="CtBP"/>
</dbReference>
<protein>
    <submittedName>
        <fullName evidence="7">2-hydroxyacid dehydrogenase</fullName>
    </submittedName>
</protein>
<dbReference type="CDD" id="cd05299">
    <property type="entry name" value="CtBP_dh"/>
    <property type="match status" value="1"/>
</dbReference>
<sequence>MATYKVVITDWEFEDLRYEEQVLHHPDVEIAAFQCRTEEEVIKACQGADAIINQYAPITRKVIESLEKCKVITRYGIGLNTIDLDAATEKGICVANAPDYGIDEVSNHALALLMNVARKITFANQDVKQGKWDFKPLQPIYRLTGLTLGLVGFGNIAQRLAEKVMPLGLHVIAYDPYIPEEVAKSRNVALVSLNELCQNSDLISVHAPLLSSTKGMIGKEQFQLMKKGVSIINTSRGPVIDETAFIEALQDGIVAGAGLDVVDQEPIATDHPFLSMNNVVLTPHSAWYSEEAAVEVRSKTALGVMDVLVYGEYPKYLANRQVIGKTNLQAYLPHERYNFDRDAILQKMKAANFTNK</sequence>
<organism evidence="7 8">
    <name type="scientific">Brevibacillus panacihumi W25</name>
    <dbReference type="NCBI Taxonomy" id="1408254"/>
    <lineage>
        <taxon>Bacteria</taxon>
        <taxon>Bacillati</taxon>
        <taxon>Bacillota</taxon>
        <taxon>Bacilli</taxon>
        <taxon>Bacillales</taxon>
        <taxon>Paenibacillaceae</taxon>
        <taxon>Brevibacillus</taxon>
    </lineage>
</organism>
<dbReference type="PATRIC" id="fig|1408254.3.peg.1780"/>
<comment type="similarity">
    <text evidence="1 4">Belongs to the D-isomer specific 2-hydroxyacid dehydrogenase family.</text>
</comment>
<dbReference type="Proteomes" id="UP000017973">
    <property type="component" value="Unassembled WGS sequence"/>
</dbReference>
<dbReference type="GO" id="GO:0003714">
    <property type="term" value="F:transcription corepressor activity"/>
    <property type="evidence" value="ECO:0007669"/>
    <property type="project" value="InterPro"/>
</dbReference>
<feature type="domain" description="D-isomer specific 2-hydroxyacid dehydrogenase catalytic" evidence="5">
    <location>
        <begin position="17"/>
        <end position="308"/>
    </location>
</feature>
<reference evidence="7 8" key="1">
    <citation type="journal article" date="2014" name="Genome Announc.">
        <title>Draft Genome Sequence of Brevibacillus panacihumi Strain W25, a Halotolerant Hydrocarbon-Degrading Bacterium.</title>
        <authorList>
            <person name="Wang X."/>
            <person name="Jin D."/>
            <person name="Zhou L."/>
            <person name="Wu L."/>
            <person name="An W."/>
            <person name="Chen Y."/>
            <person name="Zhao L."/>
        </authorList>
    </citation>
    <scope>NUCLEOTIDE SEQUENCE [LARGE SCALE GENOMIC DNA]</scope>
    <source>
        <strain evidence="7 8">W25</strain>
    </source>
</reference>
<keyword evidence="3" id="KW-0520">NAD</keyword>
<dbReference type="Gene3D" id="3.40.50.720">
    <property type="entry name" value="NAD(P)-binding Rossmann-like Domain"/>
    <property type="match status" value="2"/>
</dbReference>
<dbReference type="eggNOG" id="COG0111">
    <property type="taxonomic scope" value="Bacteria"/>
</dbReference>
<dbReference type="GO" id="GO:0051287">
    <property type="term" value="F:NAD binding"/>
    <property type="evidence" value="ECO:0007669"/>
    <property type="project" value="InterPro"/>
</dbReference>
<evidence type="ECO:0000256" key="4">
    <source>
        <dbReference type="RuleBase" id="RU003719"/>
    </source>
</evidence>
<feature type="domain" description="D-isomer specific 2-hydroxyacid dehydrogenase NAD-binding" evidence="6">
    <location>
        <begin position="110"/>
        <end position="286"/>
    </location>
</feature>
<gene>
    <name evidence="7" type="ORF">T458_09005</name>
</gene>
<evidence type="ECO:0000256" key="2">
    <source>
        <dbReference type="ARBA" id="ARBA00023002"/>
    </source>
</evidence>
<accession>V6MGZ7</accession>
<keyword evidence="8" id="KW-1185">Reference proteome</keyword>
<dbReference type="GO" id="GO:0016616">
    <property type="term" value="F:oxidoreductase activity, acting on the CH-OH group of donors, NAD or NADP as acceptor"/>
    <property type="evidence" value="ECO:0007669"/>
    <property type="project" value="InterPro"/>
</dbReference>
<dbReference type="Pfam" id="PF02826">
    <property type="entry name" value="2-Hacid_dh_C"/>
    <property type="match status" value="1"/>
</dbReference>
<dbReference type="RefSeq" id="WP_023555779.1">
    <property type="nucleotide sequence ID" value="NZ_KI629782.1"/>
</dbReference>
<evidence type="ECO:0000256" key="3">
    <source>
        <dbReference type="ARBA" id="ARBA00023027"/>
    </source>
</evidence>
<evidence type="ECO:0000256" key="1">
    <source>
        <dbReference type="ARBA" id="ARBA00005854"/>
    </source>
</evidence>
<keyword evidence="2 4" id="KW-0560">Oxidoreductase</keyword>
<evidence type="ECO:0000259" key="5">
    <source>
        <dbReference type="Pfam" id="PF00389"/>
    </source>
</evidence>
<proteinExistence type="inferred from homology"/>
<dbReference type="FunFam" id="3.40.50.720:FF:000203">
    <property type="entry name" value="D-3-phosphoglycerate dehydrogenase (SerA)"/>
    <property type="match status" value="1"/>
</dbReference>
<dbReference type="InterPro" id="IPR036291">
    <property type="entry name" value="NAD(P)-bd_dom_sf"/>
</dbReference>
<comment type="caution">
    <text evidence="7">The sequence shown here is derived from an EMBL/GenBank/DDBJ whole genome shotgun (WGS) entry which is preliminary data.</text>
</comment>
<evidence type="ECO:0000259" key="6">
    <source>
        <dbReference type="Pfam" id="PF02826"/>
    </source>
</evidence>
<dbReference type="InterPro" id="IPR006140">
    <property type="entry name" value="D-isomer_DH_NAD-bd"/>
</dbReference>
<dbReference type="SUPFAM" id="SSF52283">
    <property type="entry name" value="Formate/glycerate dehydrogenase catalytic domain-like"/>
    <property type="match status" value="1"/>
</dbReference>
<dbReference type="InterPro" id="IPR050418">
    <property type="entry name" value="D-iso_2-hydroxyacid_DH_PdxB"/>
</dbReference>
<dbReference type="AlphaFoldDB" id="V6MGZ7"/>
<dbReference type="SUPFAM" id="SSF51735">
    <property type="entry name" value="NAD(P)-binding Rossmann-fold domains"/>
    <property type="match status" value="1"/>
</dbReference>
<dbReference type="STRING" id="1408254.T458_09005"/>